<evidence type="ECO:0000256" key="3">
    <source>
        <dbReference type="ARBA" id="ARBA00023157"/>
    </source>
</evidence>
<dbReference type="SMART" id="SM00032">
    <property type="entry name" value="CCP"/>
    <property type="match status" value="4"/>
</dbReference>
<evidence type="ECO:0000256" key="1">
    <source>
        <dbReference type="ARBA" id="ARBA00022659"/>
    </source>
</evidence>
<dbReference type="Pfam" id="PF00084">
    <property type="entry name" value="Sushi"/>
    <property type="match status" value="1"/>
</dbReference>
<sequence length="381" mass="41897">MIFVTLEHEDYPHSPSTPILIEPCLQDPVRLVSLSVGSFFKPNPPLACLAPPPAPDGSVLLSAKEIFREATFLLGSKVTYGCEDPCSTNVKDTFNCTVWGWSGEFSSYPLHCNNAPSVAHAGRSPISKREDSQARYLCDPGYYTSNLTLIQCIQREWISLRETSEYLVSQFKLILPASIESADGCGNTPLLINGAHKGENKFYQKHAFDDKIIYSCIDGFYLNAPSGAESTCLAGNRWSLNESASNFPICEPGSVAHYICYEGFSTIDIKTSTCRRNGTVVSWDLIQLPRCRIPENVCLSLPTTLNQAGTLLVDETLRNKDGISFFNGVEHGFGCQPGYRLVRDATLTCVEGNWNWTVNGRPAKAPLCYRGCGNPPLLKNG</sequence>
<dbReference type="Gene3D" id="2.10.70.10">
    <property type="entry name" value="Complement Module, domain 1"/>
    <property type="match status" value="3"/>
</dbReference>
<comment type="caution">
    <text evidence="7">The sequence shown here is derived from an EMBL/GenBank/DDBJ whole genome shotgun (WGS) entry which is preliminary data.</text>
</comment>
<evidence type="ECO:0000313" key="7">
    <source>
        <dbReference type="EMBL" id="CAK8686684.1"/>
    </source>
</evidence>
<dbReference type="PANTHER" id="PTHR19325:SF575">
    <property type="entry name" value="LOCOMOTION-RELATED PROTEIN HIKARU GENKI"/>
    <property type="match status" value="1"/>
</dbReference>
<dbReference type="Proteomes" id="UP001642483">
    <property type="component" value="Unassembled WGS sequence"/>
</dbReference>
<keyword evidence="8" id="KW-1185">Reference proteome</keyword>
<comment type="caution">
    <text evidence="5">Lacks conserved residue(s) required for the propagation of feature annotation.</text>
</comment>
<dbReference type="InterPro" id="IPR035976">
    <property type="entry name" value="Sushi/SCR/CCP_sf"/>
</dbReference>
<proteinExistence type="predicted"/>
<reference evidence="7 8" key="1">
    <citation type="submission" date="2024-02" db="EMBL/GenBank/DDBJ databases">
        <authorList>
            <person name="Daric V."/>
            <person name="Darras S."/>
        </authorList>
    </citation>
    <scope>NUCLEOTIDE SEQUENCE [LARGE SCALE GENOMIC DNA]</scope>
</reference>
<protein>
    <recommendedName>
        <fullName evidence="6">Sushi domain-containing protein</fullName>
    </recommendedName>
</protein>
<keyword evidence="3" id="KW-1015">Disulfide bond</keyword>
<keyword evidence="1 5" id="KW-0768">Sushi</keyword>
<evidence type="ECO:0000259" key="6">
    <source>
        <dbReference type="PROSITE" id="PS50923"/>
    </source>
</evidence>
<dbReference type="SUPFAM" id="SSF57535">
    <property type="entry name" value="Complement control module/SCR domain"/>
    <property type="match status" value="4"/>
</dbReference>
<evidence type="ECO:0000256" key="2">
    <source>
        <dbReference type="ARBA" id="ARBA00022737"/>
    </source>
</evidence>
<evidence type="ECO:0000256" key="5">
    <source>
        <dbReference type="PROSITE-ProRule" id="PRU00302"/>
    </source>
</evidence>
<keyword evidence="2" id="KW-0677">Repeat</keyword>
<evidence type="ECO:0000256" key="4">
    <source>
        <dbReference type="ARBA" id="ARBA00023180"/>
    </source>
</evidence>
<evidence type="ECO:0000313" key="8">
    <source>
        <dbReference type="Proteomes" id="UP001642483"/>
    </source>
</evidence>
<dbReference type="EMBL" id="CAWYQH010000102">
    <property type="protein sequence ID" value="CAK8686684.1"/>
    <property type="molecule type" value="Genomic_DNA"/>
</dbReference>
<dbReference type="InterPro" id="IPR050350">
    <property type="entry name" value="Compl-Cell_Adhes-Reg"/>
</dbReference>
<name>A0ABP0G7S2_CLALP</name>
<organism evidence="7 8">
    <name type="scientific">Clavelina lepadiformis</name>
    <name type="common">Light-bulb sea squirt</name>
    <name type="synonym">Ascidia lepadiformis</name>
    <dbReference type="NCBI Taxonomy" id="159417"/>
    <lineage>
        <taxon>Eukaryota</taxon>
        <taxon>Metazoa</taxon>
        <taxon>Chordata</taxon>
        <taxon>Tunicata</taxon>
        <taxon>Ascidiacea</taxon>
        <taxon>Aplousobranchia</taxon>
        <taxon>Clavelinidae</taxon>
        <taxon>Clavelina</taxon>
    </lineage>
</organism>
<dbReference type="CDD" id="cd00033">
    <property type="entry name" value="CCP"/>
    <property type="match status" value="2"/>
</dbReference>
<dbReference type="PROSITE" id="PS50923">
    <property type="entry name" value="SUSHI"/>
    <property type="match status" value="2"/>
</dbReference>
<feature type="domain" description="Sushi" evidence="6">
    <location>
        <begin position="183"/>
        <end position="252"/>
    </location>
</feature>
<keyword evidence="4" id="KW-0325">Glycoprotein</keyword>
<accession>A0ABP0G7S2</accession>
<dbReference type="InterPro" id="IPR000436">
    <property type="entry name" value="Sushi_SCR_CCP_dom"/>
</dbReference>
<dbReference type="PANTHER" id="PTHR19325">
    <property type="entry name" value="COMPLEMENT COMPONENT-RELATED SUSHI DOMAIN-CONTAINING"/>
    <property type="match status" value="1"/>
</dbReference>
<gene>
    <name evidence="7" type="ORF">CVLEPA_LOCUS18612</name>
</gene>
<feature type="domain" description="Sushi" evidence="6">
    <location>
        <begin position="289"/>
        <end position="370"/>
    </location>
</feature>